<keyword evidence="4 7" id="KW-1133">Transmembrane helix</keyword>
<dbReference type="Proteomes" id="UP000189761">
    <property type="component" value="Unassembled WGS sequence"/>
</dbReference>
<dbReference type="Proteomes" id="UP001159179">
    <property type="component" value="Unassembled WGS sequence"/>
</dbReference>
<feature type="binding site" evidence="6">
    <location>
        <position position="189"/>
    </location>
    <ligand>
        <name>Zn(2+)</name>
        <dbReference type="ChEBI" id="CHEBI:29105"/>
    </ligand>
</feature>
<comment type="similarity">
    <text evidence="2">Belongs to the UPF0073 (Hly-III) family.</text>
</comment>
<proteinExistence type="inferred from homology"/>
<feature type="transmembrane region" description="Helical" evidence="7">
    <location>
        <begin position="108"/>
        <end position="128"/>
    </location>
</feature>
<evidence type="ECO:0000313" key="9">
    <source>
        <dbReference type="EMBL" id="OOP61831.1"/>
    </source>
</evidence>
<comment type="subcellular location">
    <subcellularLocation>
        <location evidence="1">Endomembrane system</location>
        <topology evidence="1">Multi-pass membrane protein</topology>
    </subcellularLocation>
</comment>
<dbReference type="GO" id="GO:0140911">
    <property type="term" value="F:pore-forming activity"/>
    <property type="evidence" value="ECO:0007669"/>
    <property type="project" value="InterPro"/>
</dbReference>
<evidence type="ECO:0000256" key="3">
    <source>
        <dbReference type="ARBA" id="ARBA00022692"/>
    </source>
</evidence>
<feature type="binding site" evidence="6">
    <location>
        <position position="193"/>
    </location>
    <ligand>
        <name>Zn(2+)</name>
        <dbReference type="ChEBI" id="CHEBI:29105"/>
    </ligand>
</feature>
<evidence type="ECO:0000256" key="6">
    <source>
        <dbReference type="PIRSR" id="PIRSR604254-1"/>
    </source>
</evidence>
<feature type="transmembrane region" description="Helical" evidence="7">
    <location>
        <begin position="21"/>
        <end position="39"/>
    </location>
</feature>
<dbReference type="GO" id="GO:0012505">
    <property type="term" value="C:endomembrane system"/>
    <property type="evidence" value="ECO:0007669"/>
    <property type="project" value="UniProtKB-SubCell"/>
</dbReference>
<evidence type="ECO:0000256" key="5">
    <source>
        <dbReference type="ARBA" id="ARBA00023136"/>
    </source>
</evidence>
<sequence>MAATHSFSKGEELANSITHGIGAILSIVALVLLIIFGSIKGSEMHIVSFGIFGITMLFLYISSTLVHSLRQGKAKDIFEILDHSAIYFFIAGTYTPYLFIIVQGWQGWTIFGIVWGLAILGTVFKCFFVKKYLYTSTILYLLMGWSIIVIWKPIIQNLSITGIVLLVAGGLIYSIGSIFYMWRGFKYHHAIWHVFVIAGSACHFFGVLLYL</sequence>
<feature type="transmembrane region" description="Helical" evidence="7">
    <location>
        <begin position="133"/>
        <end position="154"/>
    </location>
</feature>
<dbReference type="EMBL" id="MTLA01000564">
    <property type="protein sequence ID" value="OOP61831.1"/>
    <property type="molecule type" value="Genomic_DNA"/>
</dbReference>
<dbReference type="PANTHER" id="PTHR20855">
    <property type="entry name" value="ADIPOR/PROGESTIN RECEPTOR-RELATED"/>
    <property type="match status" value="1"/>
</dbReference>
<feature type="transmembrane region" description="Helical" evidence="7">
    <location>
        <begin position="189"/>
        <end position="210"/>
    </location>
</feature>
<keyword evidence="5 7" id="KW-0472">Membrane</keyword>
<keyword evidence="10" id="KW-1185">Reference proteome</keyword>
<protein>
    <submittedName>
        <fullName evidence="9">Hemolysin D</fullName>
    </submittedName>
    <submittedName>
        <fullName evidence="8">Hemolysin III family protein</fullName>
    </submittedName>
</protein>
<evidence type="ECO:0000313" key="10">
    <source>
        <dbReference type="Proteomes" id="UP000189761"/>
    </source>
</evidence>
<keyword evidence="6" id="KW-0479">Metal-binding</keyword>
<dbReference type="InterPro" id="IPR004254">
    <property type="entry name" value="AdipoR/HlyIII-related"/>
</dbReference>
<dbReference type="Pfam" id="PF03006">
    <property type="entry name" value="HlyIII"/>
    <property type="match status" value="1"/>
</dbReference>
<evidence type="ECO:0000256" key="1">
    <source>
        <dbReference type="ARBA" id="ARBA00004127"/>
    </source>
</evidence>
<keyword evidence="3 7" id="KW-0812">Transmembrane</keyword>
<dbReference type="RefSeq" id="WP_071977799.1">
    <property type="nucleotide sequence ID" value="NZ_CP065424.1"/>
</dbReference>
<evidence type="ECO:0000256" key="4">
    <source>
        <dbReference type="ARBA" id="ARBA00022989"/>
    </source>
</evidence>
<gene>
    <name evidence="9" type="ORF">BWZ43_25655</name>
    <name evidence="8" type="ORF">P5X88_11560</name>
</gene>
<dbReference type="InterPro" id="IPR005744">
    <property type="entry name" value="Hy-lIII"/>
</dbReference>
<feature type="binding site" evidence="6">
    <location>
        <position position="67"/>
    </location>
    <ligand>
        <name>Zn(2+)</name>
        <dbReference type="ChEBI" id="CHEBI:29105"/>
    </ligand>
</feature>
<accession>A0A8E2I639</accession>
<feature type="transmembrane region" description="Helical" evidence="7">
    <location>
        <begin position="160"/>
        <end position="182"/>
    </location>
</feature>
<organism evidence="9 10">
    <name type="scientific">Heyndrickxia oleronia</name>
    <dbReference type="NCBI Taxonomy" id="38875"/>
    <lineage>
        <taxon>Bacteria</taxon>
        <taxon>Bacillati</taxon>
        <taxon>Bacillota</taxon>
        <taxon>Bacilli</taxon>
        <taxon>Bacillales</taxon>
        <taxon>Bacillaceae</taxon>
        <taxon>Heyndrickxia</taxon>
    </lineage>
</organism>
<feature type="transmembrane region" description="Helical" evidence="7">
    <location>
        <begin position="45"/>
        <end position="63"/>
    </location>
</feature>
<reference evidence="9 10" key="1">
    <citation type="submission" date="2017-01" db="EMBL/GenBank/DDBJ databases">
        <title>Draft genome sequence of Bacillus oleronius.</title>
        <authorList>
            <person name="Allam M."/>
        </authorList>
    </citation>
    <scope>NUCLEOTIDE SEQUENCE [LARGE SCALE GENOMIC DNA]</scope>
    <source>
        <strain evidence="9 10">DSM 9356</strain>
    </source>
</reference>
<dbReference type="PANTHER" id="PTHR20855:SF129">
    <property type="entry name" value="HEMOLYSIN-3 HOMOLOG"/>
    <property type="match status" value="1"/>
</dbReference>
<keyword evidence="6" id="KW-0862">Zinc</keyword>
<evidence type="ECO:0000256" key="7">
    <source>
        <dbReference type="SAM" id="Phobius"/>
    </source>
</evidence>
<feature type="transmembrane region" description="Helical" evidence="7">
    <location>
        <begin position="84"/>
        <end position="102"/>
    </location>
</feature>
<dbReference type="AlphaFoldDB" id="A0A8E2I639"/>
<dbReference type="GO" id="GO:0016020">
    <property type="term" value="C:membrane"/>
    <property type="evidence" value="ECO:0007669"/>
    <property type="project" value="InterPro"/>
</dbReference>
<comment type="caution">
    <text evidence="9">The sequence shown here is derived from an EMBL/GenBank/DDBJ whole genome shotgun (WGS) entry which is preliminary data.</text>
</comment>
<evidence type="ECO:0000313" key="8">
    <source>
        <dbReference type="EMBL" id="MDH5161579.1"/>
    </source>
</evidence>
<name>A0A8E2I639_9BACI</name>
<dbReference type="EMBL" id="JAROYP010000005">
    <property type="protein sequence ID" value="MDH5161579.1"/>
    <property type="molecule type" value="Genomic_DNA"/>
</dbReference>
<dbReference type="GO" id="GO:0046872">
    <property type="term" value="F:metal ion binding"/>
    <property type="evidence" value="ECO:0007669"/>
    <property type="project" value="UniProtKB-KW"/>
</dbReference>
<evidence type="ECO:0000256" key="2">
    <source>
        <dbReference type="ARBA" id="ARBA00008488"/>
    </source>
</evidence>
<reference evidence="8" key="2">
    <citation type="submission" date="2023-03" db="EMBL/GenBank/DDBJ databases">
        <title>Bacterial isolates from washroom surfaces on a university campus.</title>
        <authorList>
            <person name="Holman D.B."/>
            <person name="Gzyl K.E."/>
            <person name="Taheri A.E."/>
        </authorList>
    </citation>
    <scope>NUCLEOTIDE SEQUENCE</scope>
    <source>
        <strain evidence="8">RD03</strain>
    </source>
</reference>
<dbReference type="NCBIfam" id="TIGR01065">
    <property type="entry name" value="hlyIII"/>
    <property type="match status" value="1"/>
</dbReference>